<feature type="transmembrane region" description="Helical" evidence="8">
    <location>
        <begin position="397"/>
        <end position="418"/>
    </location>
</feature>
<reference evidence="9" key="1">
    <citation type="submission" date="2021-01" db="EMBL/GenBank/DDBJ databases">
        <authorList>
            <person name="Corre E."/>
            <person name="Pelletier E."/>
            <person name="Niang G."/>
            <person name="Scheremetjew M."/>
            <person name="Finn R."/>
            <person name="Kale V."/>
            <person name="Holt S."/>
            <person name="Cochrane G."/>
            <person name="Meng A."/>
            <person name="Brown T."/>
            <person name="Cohen L."/>
        </authorList>
    </citation>
    <scope>NUCLEOTIDE SEQUENCE</scope>
    <source>
        <strain evidence="9">CCMP127</strain>
    </source>
</reference>
<proteinExistence type="inferred from homology"/>
<dbReference type="NCBIfam" id="NF037997">
    <property type="entry name" value="Na_Pi_symport"/>
    <property type="match status" value="1"/>
</dbReference>
<feature type="compositionally biased region" description="Basic and acidic residues" evidence="7">
    <location>
        <begin position="9"/>
        <end position="32"/>
    </location>
</feature>
<gene>
    <name evidence="9" type="ORF">ACOF00016_LOCUS2415</name>
</gene>
<feature type="transmembrane region" description="Helical" evidence="8">
    <location>
        <begin position="318"/>
        <end position="338"/>
    </location>
</feature>
<dbReference type="EMBL" id="HBIM01002757">
    <property type="protein sequence ID" value="CAE0404262.1"/>
    <property type="molecule type" value="Transcribed_RNA"/>
</dbReference>
<evidence type="ECO:0000256" key="3">
    <source>
        <dbReference type="ARBA" id="ARBA00022475"/>
    </source>
</evidence>
<dbReference type="PANTHER" id="PTHR10010:SF46">
    <property type="entry name" value="SODIUM-DEPENDENT PHOSPHATE TRANSPORT PROTEIN 2B"/>
    <property type="match status" value="1"/>
</dbReference>
<comment type="similarity">
    <text evidence="2">Belongs to the SLC34A transporter family.</text>
</comment>
<feature type="region of interest" description="Disordered" evidence="7">
    <location>
        <begin position="1"/>
        <end position="41"/>
    </location>
</feature>
<feature type="transmembrane region" description="Helical" evidence="8">
    <location>
        <begin position="468"/>
        <end position="491"/>
    </location>
</feature>
<evidence type="ECO:0000256" key="5">
    <source>
        <dbReference type="ARBA" id="ARBA00022989"/>
    </source>
</evidence>
<feature type="transmembrane region" description="Helical" evidence="8">
    <location>
        <begin position="358"/>
        <end position="385"/>
    </location>
</feature>
<dbReference type="GO" id="GO:0005436">
    <property type="term" value="F:sodium:phosphate symporter activity"/>
    <property type="evidence" value="ECO:0007669"/>
    <property type="project" value="InterPro"/>
</dbReference>
<keyword evidence="6 8" id="KW-0472">Membrane</keyword>
<dbReference type="GO" id="GO:0005886">
    <property type="term" value="C:plasma membrane"/>
    <property type="evidence" value="ECO:0007669"/>
    <property type="project" value="UniProtKB-SubCell"/>
</dbReference>
<feature type="transmembrane region" description="Helical" evidence="8">
    <location>
        <begin position="151"/>
        <end position="172"/>
    </location>
</feature>
<evidence type="ECO:0008006" key="10">
    <source>
        <dbReference type="Google" id="ProtNLM"/>
    </source>
</evidence>
<evidence type="ECO:0000256" key="8">
    <source>
        <dbReference type="SAM" id="Phobius"/>
    </source>
</evidence>
<comment type="subcellular location">
    <subcellularLocation>
        <location evidence="1">Cell membrane</location>
        <topology evidence="1">Multi-pass membrane protein</topology>
    </subcellularLocation>
</comment>
<accession>A0A7S3KXQ3</accession>
<dbReference type="PANTHER" id="PTHR10010">
    <property type="entry name" value="SOLUTE CARRIER FAMILY 34 SODIUM PHOSPHATE , MEMBER 2-RELATED"/>
    <property type="match status" value="1"/>
</dbReference>
<feature type="transmembrane region" description="Helical" evidence="8">
    <location>
        <begin position="424"/>
        <end position="447"/>
    </location>
</feature>
<keyword evidence="4 8" id="KW-0812">Transmembrane</keyword>
<feature type="transmembrane region" description="Helical" evidence="8">
    <location>
        <begin position="73"/>
        <end position="95"/>
    </location>
</feature>
<sequence>MAPTTDDEEMKKTPEVDEEVPMKDEKGRDERGTGSMHFGDPDFEAEEYGDATWSEVCTACCVHTPEEWGMIALGLFGVAFFLYFFLVGLDLLGTGAKVMSGCKAGELFGDDTNPIAGLMVGILATVLLQSSSTTTSIIVSLVGSAVSVDQGIFMIMGANIGTSVTNTIVAIGQMGDGDQLERAFAGATVHDMFNFMTVALLLPVEVITGYLHHLTKAMVKNADPSDGESWEGPIKKLVEPIGVKIIKENKDVTKLIATEEDVSCGDFYPMNCDPAIDPPTYNSCNGEFGLISCDKDAGCPAFFLPEATAKDDKVSGGVVFFIGILIMFICLIGMVTILQKMLLGMSTRIVYKATDINGYLAIAIGAGITMIVQSSSITTSTLTPLVGMGALRLEQMLPLTLGANIGTTMTGILASLVSDSTKSLQVALAHLFFNVTGILIFYPIPMLRELPLRAARKLGKATRLWRGFPILYIAVMFVLVPLFFLALSALFEEDAKGFTVLGSFIVVMVGLGLAYLLYWCYYKDGREKCSNCLLDRERRRVINRDLPDDIDYIKSKLALLMEHTGLPDDVTEDEKKDGSKESEEEVDA</sequence>
<evidence type="ECO:0000256" key="6">
    <source>
        <dbReference type="ARBA" id="ARBA00023136"/>
    </source>
</evidence>
<dbReference type="Pfam" id="PF02690">
    <property type="entry name" value="Na_Pi_cotrans"/>
    <property type="match status" value="2"/>
</dbReference>
<evidence type="ECO:0000313" key="9">
    <source>
        <dbReference type="EMBL" id="CAE0404262.1"/>
    </source>
</evidence>
<protein>
    <recommendedName>
        <fullName evidence="10">Sodium-dependent phosphate transport protein 2B</fullName>
    </recommendedName>
</protein>
<keyword evidence="3" id="KW-1003">Cell membrane</keyword>
<evidence type="ECO:0000256" key="1">
    <source>
        <dbReference type="ARBA" id="ARBA00004651"/>
    </source>
</evidence>
<evidence type="ECO:0000256" key="7">
    <source>
        <dbReference type="SAM" id="MobiDB-lite"/>
    </source>
</evidence>
<keyword evidence="5 8" id="KW-1133">Transmembrane helix</keyword>
<feature type="transmembrane region" description="Helical" evidence="8">
    <location>
        <begin position="497"/>
        <end position="518"/>
    </location>
</feature>
<dbReference type="InterPro" id="IPR003841">
    <property type="entry name" value="Na/Pi_transpt"/>
</dbReference>
<name>A0A7S3KXQ3_9STRA</name>
<feature type="transmembrane region" description="Helical" evidence="8">
    <location>
        <begin position="192"/>
        <end position="211"/>
    </location>
</feature>
<evidence type="ECO:0000256" key="2">
    <source>
        <dbReference type="ARBA" id="ARBA00005808"/>
    </source>
</evidence>
<organism evidence="9">
    <name type="scientific">Amphora coffeiformis</name>
    <dbReference type="NCBI Taxonomy" id="265554"/>
    <lineage>
        <taxon>Eukaryota</taxon>
        <taxon>Sar</taxon>
        <taxon>Stramenopiles</taxon>
        <taxon>Ochrophyta</taxon>
        <taxon>Bacillariophyta</taxon>
        <taxon>Bacillariophyceae</taxon>
        <taxon>Bacillariophycidae</taxon>
        <taxon>Thalassiophysales</taxon>
        <taxon>Catenulaceae</taxon>
        <taxon>Amphora</taxon>
    </lineage>
</organism>
<dbReference type="AlphaFoldDB" id="A0A7S3KXQ3"/>
<feature type="transmembrane region" description="Helical" evidence="8">
    <location>
        <begin position="115"/>
        <end position="139"/>
    </location>
</feature>
<dbReference type="GO" id="GO:0044341">
    <property type="term" value="P:sodium-dependent phosphate transport"/>
    <property type="evidence" value="ECO:0007669"/>
    <property type="project" value="InterPro"/>
</dbReference>
<evidence type="ECO:0000256" key="4">
    <source>
        <dbReference type="ARBA" id="ARBA00022692"/>
    </source>
</evidence>
<feature type="region of interest" description="Disordered" evidence="7">
    <location>
        <begin position="564"/>
        <end position="588"/>
    </location>
</feature>